<reference evidence="3" key="2">
    <citation type="submission" date="2023-05" db="EMBL/GenBank/DDBJ databases">
        <authorList>
            <consortium name="Lawrence Berkeley National Laboratory"/>
            <person name="Steindorff A."/>
            <person name="Hensen N."/>
            <person name="Bonometti L."/>
            <person name="Westerberg I."/>
            <person name="Brannstrom I.O."/>
            <person name="Guillou S."/>
            <person name="Cros-Aarteil S."/>
            <person name="Calhoun S."/>
            <person name="Haridas S."/>
            <person name="Kuo A."/>
            <person name="Mondo S."/>
            <person name="Pangilinan J."/>
            <person name="Riley R."/>
            <person name="Labutti K."/>
            <person name="Andreopoulos B."/>
            <person name="Lipzen A."/>
            <person name="Chen C."/>
            <person name="Yanf M."/>
            <person name="Daum C."/>
            <person name="Ng V."/>
            <person name="Clum A."/>
            <person name="Ohm R."/>
            <person name="Martin F."/>
            <person name="Silar P."/>
            <person name="Natvig D."/>
            <person name="Lalanne C."/>
            <person name="Gautier V."/>
            <person name="Ament-Velasquez S.L."/>
            <person name="Kruys A."/>
            <person name="Hutchinson M.I."/>
            <person name="Powell A.J."/>
            <person name="Barry K."/>
            <person name="Miller A.N."/>
            <person name="Grigoriev I.V."/>
            <person name="Debuchy R."/>
            <person name="Gladieux P."/>
            <person name="Thoren M.H."/>
            <person name="Johannesson H."/>
        </authorList>
    </citation>
    <scope>NUCLEOTIDE SEQUENCE</scope>
    <source>
        <strain evidence="3">CBS 315.58</strain>
    </source>
</reference>
<feature type="compositionally biased region" description="Low complexity" evidence="2">
    <location>
        <begin position="229"/>
        <end position="239"/>
    </location>
</feature>
<protein>
    <submittedName>
        <fullName evidence="3">Uncharacterized protein</fullName>
    </submittedName>
</protein>
<keyword evidence="1" id="KW-0175">Coiled coil</keyword>
<evidence type="ECO:0000313" key="3">
    <source>
        <dbReference type="EMBL" id="KAK4195893.1"/>
    </source>
</evidence>
<gene>
    <name evidence="3" type="ORF">QBC40DRAFT_343123</name>
</gene>
<dbReference type="AlphaFoldDB" id="A0AAN7AQS1"/>
<sequence length="345" mass="37883">MELDKLPTSSAHSSNDHQITDNMEAPMYQTYPQDAFAYGHWTNGPEFPPTFPMSGPDGQYNGVWREDLHVMTTSYDMPTMFPTSNDVAWSMQEQGQTGGFSQSPTATSPVVYQGQDTEWNSMPPQLTNGFASGTWVSNDQLQTLPSPLSEAPSYGNYTFNHRTPSDYEPQPVRTTAAPIQQGSFCSTTDSASPAASTAAVATVPAPKAKPKAKGKGKAAVSKPSKRSPESSSKSRTSSGTKRKSPAPSGDNAKPPPFLGIFPPDVDPREASAKIQREAWERCKTEVLVMSQRRLLLLDHERGALERETQKLQDNLALMREAAAREHGQLQKAVRKAEKLNARRYY</sequence>
<reference evidence="3" key="1">
    <citation type="journal article" date="2023" name="Mol. Phylogenet. Evol.">
        <title>Genome-scale phylogeny and comparative genomics of the fungal order Sordariales.</title>
        <authorList>
            <person name="Hensen N."/>
            <person name="Bonometti L."/>
            <person name="Westerberg I."/>
            <person name="Brannstrom I.O."/>
            <person name="Guillou S."/>
            <person name="Cros-Aarteil S."/>
            <person name="Calhoun S."/>
            <person name="Haridas S."/>
            <person name="Kuo A."/>
            <person name="Mondo S."/>
            <person name="Pangilinan J."/>
            <person name="Riley R."/>
            <person name="LaButti K."/>
            <person name="Andreopoulos B."/>
            <person name="Lipzen A."/>
            <person name="Chen C."/>
            <person name="Yan M."/>
            <person name="Daum C."/>
            <person name="Ng V."/>
            <person name="Clum A."/>
            <person name="Steindorff A."/>
            <person name="Ohm R.A."/>
            <person name="Martin F."/>
            <person name="Silar P."/>
            <person name="Natvig D.O."/>
            <person name="Lalanne C."/>
            <person name="Gautier V."/>
            <person name="Ament-Velasquez S.L."/>
            <person name="Kruys A."/>
            <person name="Hutchinson M.I."/>
            <person name="Powell A.J."/>
            <person name="Barry K."/>
            <person name="Miller A.N."/>
            <person name="Grigoriev I.V."/>
            <person name="Debuchy R."/>
            <person name="Gladieux P."/>
            <person name="Hiltunen Thoren M."/>
            <person name="Johannesson H."/>
        </authorList>
    </citation>
    <scope>NUCLEOTIDE SEQUENCE</scope>
    <source>
        <strain evidence="3">CBS 315.58</strain>
    </source>
</reference>
<organism evidence="3 4">
    <name type="scientific">Triangularia verruculosa</name>
    <dbReference type="NCBI Taxonomy" id="2587418"/>
    <lineage>
        <taxon>Eukaryota</taxon>
        <taxon>Fungi</taxon>
        <taxon>Dikarya</taxon>
        <taxon>Ascomycota</taxon>
        <taxon>Pezizomycotina</taxon>
        <taxon>Sordariomycetes</taxon>
        <taxon>Sordariomycetidae</taxon>
        <taxon>Sordariales</taxon>
        <taxon>Podosporaceae</taxon>
        <taxon>Triangularia</taxon>
    </lineage>
</organism>
<evidence type="ECO:0000313" key="4">
    <source>
        <dbReference type="Proteomes" id="UP001303160"/>
    </source>
</evidence>
<proteinExistence type="predicted"/>
<feature type="region of interest" description="Disordered" evidence="2">
    <location>
        <begin position="199"/>
        <end position="269"/>
    </location>
</feature>
<name>A0AAN7AQS1_9PEZI</name>
<dbReference type="Proteomes" id="UP001303160">
    <property type="component" value="Unassembled WGS sequence"/>
</dbReference>
<comment type="caution">
    <text evidence="3">The sequence shown here is derived from an EMBL/GenBank/DDBJ whole genome shotgun (WGS) entry which is preliminary data.</text>
</comment>
<keyword evidence="4" id="KW-1185">Reference proteome</keyword>
<evidence type="ECO:0000256" key="1">
    <source>
        <dbReference type="SAM" id="Coils"/>
    </source>
</evidence>
<feature type="coiled-coil region" evidence="1">
    <location>
        <begin position="301"/>
        <end position="339"/>
    </location>
</feature>
<accession>A0AAN7AQS1</accession>
<feature type="region of interest" description="Disordered" evidence="2">
    <location>
        <begin position="143"/>
        <end position="172"/>
    </location>
</feature>
<evidence type="ECO:0000256" key="2">
    <source>
        <dbReference type="SAM" id="MobiDB-lite"/>
    </source>
</evidence>
<dbReference type="EMBL" id="MU863999">
    <property type="protein sequence ID" value="KAK4195893.1"/>
    <property type="molecule type" value="Genomic_DNA"/>
</dbReference>